<dbReference type="EMBL" id="VLKT01000011">
    <property type="protein sequence ID" value="TWI38706.1"/>
    <property type="molecule type" value="Genomic_DNA"/>
</dbReference>
<proteinExistence type="predicted"/>
<reference evidence="1 2" key="1">
    <citation type="journal article" date="2015" name="Stand. Genomic Sci.">
        <title>Genomic Encyclopedia of Bacterial and Archaeal Type Strains, Phase III: the genomes of soil and plant-associated and newly described type strains.</title>
        <authorList>
            <person name="Whitman W.B."/>
            <person name="Woyke T."/>
            <person name="Klenk H.P."/>
            <person name="Zhou Y."/>
            <person name="Lilburn T.G."/>
            <person name="Beck B.J."/>
            <person name="De Vos P."/>
            <person name="Vandamme P."/>
            <person name="Eisen J.A."/>
            <person name="Garrity G."/>
            <person name="Hugenholtz P."/>
            <person name="Kyrpides N.C."/>
        </authorList>
    </citation>
    <scope>NUCLEOTIDE SEQUENCE [LARGE SCALE GENOMIC DNA]</scope>
    <source>
        <strain evidence="1 2">CGMCC 1.2546</strain>
    </source>
</reference>
<evidence type="ECO:0000313" key="1">
    <source>
        <dbReference type="EMBL" id="TWI38706.1"/>
    </source>
</evidence>
<accession>A0A562P3Y2</accession>
<dbReference type="InterPro" id="IPR023393">
    <property type="entry name" value="START-like_dom_sf"/>
</dbReference>
<comment type="caution">
    <text evidence="1">The sequence shown here is derived from an EMBL/GenBank/DDBJ whole genome shotgun (WGS) entry which is preliminary data.</text>
</comment>
<dbReference type="RefSeq" id="WP_145716602.1">
    <property type="nucleotide sequence ID" value="NZ_BSPF01000047.1"/>
</dbReference>
<dbReference type="OrthoDB" id="1364128at2"/>
<sequence length="158" mass="17590">MTRVRVEYSTAAGPQTCWALMADFANIDFFNPHLSESYLVDGSPACGLGTERQCDFKGGKGYIREKVIDWQEGRSYTVDIYDGTLPVDRTVTTLGLLPQSGGGTRLFMETTYRPRYGFVGVVADHLIIRRMFRNMLLKVIEGLAEKALAKEKAPMLAA</sequence>
<dbReference type="Proteomes" id="UP000317122">
    <property type="component" value="Unassembled WGS sequence"/>
</dbReference>
<organism evidence="1 2">
    <name type="scientific">Mesorhizobium tianshanense</name>
    <dbReference type="NCBI Taxonomy" id="39844"/>
    <lineage>
        <taxon>Bacteria</taxon>
        <taxon>Pseudomonadati</taxon>
        <taxon>Pseudomonadota</taxon>
        <taxon>Alphaproteobacteria</taxon>
        <taxon>Hyphomicrobiales</taxon>
        <taxon>Phyllobacteriaceae</taxon>
        <taxon>Mesorhizobium</taxon>
    </lineage>
</organism>
<dbReference type="AlphaFoldDB" id="A0A562P3Y2"/>
<dbReference type="InterPro" id="IPR019587">
    <property type="entry name" value="Polyketide_cyclase/dehydratase"/>
</dbReference>
<dbReference type="CDD" id="cd07821">
    <property type="entry name" value="PYR_PYL_RCAR_like"/>
    <property type="match status" value="1"/>
</dbReference>
<dbReference type="Gene3D" id="3.30.530.20">
    <property type="match status" value="1"/>
</dbReference>
<gene>
    <name evidence="1" type="ORF">IQ26_02127</name>
</gene>
<name>A0A562P3Y2_9HYPH</name>
<dbReference type="SUPFAM" id="SSF55961">
    <property type="entry name" value="Bet v1-like"/>
    <property type="match status" value="1"/>
</dbReference>
<keyword evidence="2" id="KW-1185">Reference proteome</keyword>
<dbReference type="Pfam" id="PF10604">
    <property type="entry name" value="Polyketide_cyc2"/>
    <property type="match status" value="1"/>
</dbReference>
<protein>
    <submittedName>
        <fullName evidence="1">Polyketide cyclase/dehydrase/lipid transport protein</fullName>
    </submittedName>
</protein>
<evidence type="ECO:0000313" key="2">
    <source>
        <dbReference type="Proteomes" id="UP000317122"/>
    </source>
</evidence>